<reference evidence="1" key="1">
    <citation type="submission" date="2020-12" db="EMBL/GenBank/DDBJ databases">
        <title>Metabolic potential, ecology and presence of endohyphal bacteria is reflected in genomic diversity of Mucoromycotina.</title>
        <authorList>
            <person name="Muszewska A."/>
            <person name="Okrasinska A."/>
            <person name="Steczkiewicz K."/>
            <person name="Drgas O."/>
            <person name="Orlowska M."/>
            <person name="Perlinska-Lenart U."/>
            <person name="Aleksandrzak-Piekarczyk T."/>
            <person name="Szatraj K."/>
            <person name="Zielenkiewicz U."/>
            <person name="Pilsyk S."/>
            <person name="Malc E."/>
            <person name="Mieczkowski P."/>
            <person name="Kruszewska J.S."/>
            <person name="Biernat P."/>
            <person name="Pawlowska J."/>
        </authorList>
    </citation>
    <scope>NUCLEOTIDE SEQUENCE</scope>
    <source>
        <strain evidence="1">WA0000017839</strain>
    </source>
</reference>
<dbReference type="EMBL" id="JAEPRD010000273">
    <property type="protein sequence ID" value="KAG2192708.1"/>
    <property type="molecule type" value="Genomic_DNA"/>
</dbReference>
<dbReference type="OrthoDB" id="3039677at2759"/>
<dbReference type="Pfam" id="PF02992">
    <property type="entry name" value="Transposase_21"/>
    <property type="match status" value="1"/>
</dbReference>
<dbReference type="PANTHER" id="PTHR46579">
    <property type="entry name" value="F5/8 TYPE C DOMAIN-CONTAINING PROTEIN-RELATED"/>
    <property type="match status" value="1"/>
</dbReference>
<accession>A0A8H7QHS6</accession>
<protein>
    <recommendedName>
        <fullName evidence="3">Transposase domain-containing protein</fullName>
    </recommendedName>
</protein>
<gene>
    <name evidence="1" type="ORF">INT47_010351</name>
</gene>
<dbReference type="InterPro" id="IPR004242">
    <property type="entry name" value="Transposase_21"/>
</dbReference>
<evidence type="ECO:0008006" key="3">
    <source>
        <dbReference type="Google" id="ProtNLM"/>
    </source>
</evidence>
<sequence length="675" mass="77207">MQDKTPSQQSCSFVSLDGDVCDEVLFEQVKKRNGKTIFKPQFVYHYKSLKSSLQELMLRPEFESTMNNWRLRNVVPGTYYDIYDGKLFKTLIDNTGLPFSTLRNPLYATLNVDWFQPFDNVNYSCGTIYMCINNWKREDRFKEENIILVGLMPVGKEPKLDRINTYLKPLVDEFLELENGVMMKTGAKPDGIKIHCALLMLACDIPACRKVAGFAAHSSGHACNKCEDDSYWLKKMQVLADSVELPAGFESVDQKIASGFTNFMADNWKSWCLLYSPFVLTGILPKENMRNWMDFVNACRYILKTGIQPSEVDKAHELFLDFNRVAEGLYGNKCLAMNQHLHGHLKQTIEDFSASHAYWIFSFERCNGYLGSFKNNRKNVEVTFMKKFLEKYNLQHNTIRAYNKAIKSPSPSSPSFQLQKDMKTFLHERIKVGGRSNDRVKRQIEERFVATEFAESCVNLDINVTGSEPLPLGVVPPKVLTKTVIEESHYKCLLDFYDAAYPGAMALGLLNSDLVAPPFGARWPTTSVCIEKFVSIRLGGKTINSAETRSHSGSCIQSLFIGQNHEKVEAWPGRVLYFFRHSQRASQGKEVQEKDHVFAFVRFFKPLNNTFYANKYNDQGLEVWQSLYSDLCRDSVFPISRIYSPIALAKKPSRGTVDDNNNHIVIIPLQRNVFS</sequence>
<evidence type="ECO:0000313" key="1">
    <source>
        <dbReference type="EMBL" id="KAG2192708.1"/>
    </source>
</evidence>
<dbReference type="Proteomes" id="UP000603453">
    <property type="component" value="Unassembled WGS sequence"/>
</dbReference>
<dbReference type="PANTHER" id="PTHR46579:SF2">
    <property type="entry name" value="C2H2-TYPE DOMAIN-CONTAINING PROTEIN"/>
    <property type="match status" value="1"/>
</dbReference>
<name>A0A8H7QHS6_9FUNG</name>
<proteinExistence type="predicted"/>
<comment type="caution">
    <text evidence="1">The sequence shown here is derived from an EMBL/GenBank/DDBJ whole genome shotgun (WGS) entry which is preliminary data.</text>
</comment>
<organism evidence="1 2">
    <name type="scientific">Mucor saturninus</name>
    <dbReference type="NCBI Taxonomy" id="64648"/>
    <lineage>
        <taxon>Eukaryota</taxon>
        <taxon>Fungi</taxon>
        <taxon>Fungi incertae sedis</taxon>
        <taxon>Mucoromycota</taxon>
        <taxon>Mucoromycotina</taxon>
        <taxon>Mucoromycetes</taxon>
        <taxon>Mucorales</taxon>
        <taxon>Mucorineae</taxon>
        <taxon>Mucoraceae</taxon>
        <taxon>Mucor</taxon>
    </lineage>
</organism>
<evidence type="ECO:0000313" key="2">
    <source>
        <dbReference type="Proteomes" id="UP000603453"/>
    </source>
</evidence>
<keyword evidence="2" id="KW-1185">Reference proteome</keyword>
<dbReference type="AlphaFoldDB" id="A0A8H7QHS6"/>